<keyword evidence="3" id="KW-0812">Transmembrane</keyword>
<accession>A0A8S3QVQ9</accession>
<keyword evidence="3" id="KW-0472">Membrane</keyword>
<feature type="chain" id="PRO_5035919158" description="ShKT domain-containing protein" evidence="4">
    <location>
        <begin position="17"/>
        <end position="511"/>
    </location>
</feature>
<protein>
    <recommendedName>
        <fullName evidence="7">ShKT domain-containing protein</fullName>
    </recommendedName>
</protein>
<feature type="coiled-coil region" evidence="1">
    <location>
        <begin position="436"/>
        <end position="463"/>
    </location>
</feature>
<evidence type="ECO:0000256" key="2">
    <source>
        <dbReference type="SAM" id="MobiDB-lite"/>
    </source>
</evidence>
<feature type="transmembrane region" description="Helical" evidence="3">
    <location>
        <begin position="475"/>
        <end position="498"/>
    </location>
</feature>
<evidence type="ECO:0000313" key="6">
    <source>
        <dbReference type="Proteomes" id="UP000683360"/>
    </source>
</evidence>
<feature type="compositionally biased region" description="Low complexity" evidence="2">
    <location>
        <begin position="381"/>
        <end position="398"/>
    </location>
</feature>
<evidence type="ECO:0000313" key="5">
    <source>
        <dbReference type="EMBL" id="CAG2201199.1"/>
    </source>
</evidence>
<evidence type="ECO:0008006" key="7">
    <source>
        <dbReference type="Google" id="ProtNLM"/>
    </source>
</evidence>
<feature type="region of interest" description="Disordered" evidence="2">
    <location>
        <begin position="381"/>
        <end position="403"/>
    </location>
</feature>
<keyword evidence="4" id="KW-0732">Signal</keyword>
<dbReference type="Proteomes" id="UP000683360">
    <property type="component" value="Unassembled WGS sequence"/>
</dbReference>
<reference evidence="5" key="1">
    <citation type="submission" date="2021-03" db="EMBL/GenBank/DDBJ databases">
        <authorList>
            <person name="Bekaert M."/>
        </authorList>
    </citation>
    <scope>NUCLEOTIDE SEQUENCE</scope>
</reference>
<comment type="caution">
    <text evidence="5">The sequence shown here is derived from an EMBL/GenBank/DDBJ whole genome shotgun (WGS) entry which is preliminary data.</text>
</comment>
<feature type="signal peptide" evidence="4">
    <location>
        <begin position="1"/>
        <end position="16"/>
    </location>
</feature>
<sequence>MLTKFILAVCISVAVSETIDCTGQHRYSATGTGYYPADDPIEGGFLDRQGHPLHTLQDFLDGKASWVSVAMDRYLHLPYGTHVCIPELNHKYHRVIPFRVVDTGSAFSHKGYGRIDICTRSQHDSYDNTINGHITLMLTKILLAVCFSVVASDTLDCSGRHRYSSHGTGYYPAADATGGTFYDRLGHPLHTLQVVDSGSAVDHKGYGRIDICTRSQHDSYDSTINGPLTLVFLSSPKCEDIRNVCSQIYPNKQIDCIPRTARMLCKKYCGVCQDPVIQASSFRETTTLYQNILKEATTLKQDVMTSETISDFPITHVVSTSYAVDIAETTPIYVSTTQILPTTVYQIIESSADYNSKYFSQYLKPSSSYISLVTSSLSKRLNTSQSQTTDQTDISTFTGNNIPTNTATPVQRIYGHCPHGFNWTALGTYSERQDLRIKLKGKLQEAERDLKMEKKTLSAYVRSKTSARDNRKSSVVMGTVGSIVICSVVFFIIFLDLFPRYKPKRNRTTSL</sequence>
<name>A0A8S3QVQ9_MYTED</name>
<keyword evidence="1" id="KW-0175">Coiled coil</keyword>
<gene>
    <name evidence="5" type="ORF">MEDL_15835</name>
</gene>
<evidence type="ECO:0000256" key="3">
    <source>
        <dbReference type="SAM" id="Phobius"/>
    </source>
</evidence>
<evidence type="ECO:0000256" key="4">
    <source>
        <dbReference type="SAM" id="SignalP"/>
    </source>
</evidence>
<dbReference type="AlphaFoldDB" id="A0A8S3QVQ9"/>
<keyword evidence="6" id="KW-1185">Reference proteome</keyword>
<evidence type="ECO:0000256" key="1">
    <source>
        <dbReference type="SAM" id="Coils"/>
    </source>
</evidence>
<organism evidence="5 6">
    <name type="scientific">Mytilus edulis</name>
    <name type="common">Blue mussel</name>
    <dbReference type="NCBI Taxonomy" id="6550"/>
    <lineage>
        <taxon>Eukaryota</taxon>
        <taxon>Metazoa</taxon>
        <taxon>Spiralia</taxon>
        <taxon>Lophotrochozoa</taxon>
        <taxon>Mollusca</taxon>
        <taxon>Bivalvia</taxon>
        <taxon>Autobranchia</taxon>
        <taxon>Pteriomorphia</taxon>
        <taxon>Mytilida</taxon>
        <taxon>Mytiloidea</taxon>
        <taxon>Mytilidae</taxon>
        <taxon>Mytilinae</taxon>
        <taxon>Mytilus</taxon>
    </lineage>
</organism>
<proteinExistence type="predicted"/>
<dbReference type="EMBL" id="CAJPWZ010000836">
    <property type="protein sequence ID" value="CAG2201199.1"/>
    <property type="molecule type" value="Genomic_DNA"/>
</dbReference>
<keyword evidence="3" id="KW-1133">Transmembrane helix</keyword>
<dbReference type="OrthoDB" id="7752123at2759"/>